<dbReference type="InterPro" id="IPR021398">
    <property type="entry name" value="DUF3037"/>
</dbReference>
<organism evidence="1 2">
    <name type="scientific">Phytomonospora endophytica</name>
    <dbReference type="NCBI Taxonomy" id="714109"/>
    <lineage>
        <taxon>Bacteria</taxon>
        <taxon>Bacillati</taxon>
        <taxon>Actinomycetota</taxon>
        <taxon>Actinomycetes</taxon>
        <taxon>Micromonosporales</taxon>
        <taxon>Micromonosporaceae</taxon>
        <taxon>Phytomonospora</taxon>
    </lineage>
</organism>
<reference evidence="1 2" key="1">
    <citation type="submission" date="2020-08" db="EMBL/GenBank/DDBJ databases">
        <title>Genomic Encyclopedia of Type Strains, Phase IV (KMG-IV): sequencing the most valuable type-strain genomes for metagenomic binning, comparative biology and taxonomic classification.</title>
        <authorList>
            <person name="Goeker M."/>
        </authorList>
    </citation>
    <scope>NUCLEOTIDE SEQUENCE [LARGE SCALE GENOMIC DNA]</scope>
    <source>
        <strain evidence="1 2">YIM 65646</strain>
    </source>
</reference>
<dbReference type="Pfam" id="PF11236">
    <property type="entry name" value="DUF3037"/>
    <property type="match status" value="1"/>
</dbReference>
<dbReference type="RefSeq" id="WP_184787012.1">
    <property type="nucleotide sequence ID" value="NZ_JACHGT010000004.1"/>
</dbReference>
<name>A0A841FKN4_9ACTN</name>
<comment type="caution">
    <text evidence="1">The sequence shown here is derived from an EMBL/GenBank/DDBJ whole genome shotgun (WGS) entry which is preliminary data.</text>
</comment>
<evidence type="ECO:0000313" key="1">
    <source>
        <dbReference type="EMBL" id="MBB6034122.1"/>
    </source>
</evidence>
<dbReference type="EMBL" id="JACHGT010000004">
    <property type="protein sequence ID" value="MBB6034122.1"/>
    <property type="molecule type" value="Genomic_DNA"/>
</dbReference>
<evidence type="ECO:0008006" key="3">
    <source>
        <dbReference type="Google" id="ProtNLM"/>
    </source>
</evidence>
<keyword evidence="2" id="KW-1185">Reference proteome</keyword>
<protein>
    <recommendedName>
        <fullName evidence="3">DUF3037 domain-containing protein</fullName>
    </recommendedName>
</protein>
<dbReference type="AlphaFoldDB" id="A0A841FKN4"/>
<evidence type="ECO:0000313" key="2">
    <source>
        <dbReference type="Proteomes" id="UP000548476"/>
    </source>
</evidence>
<gene>
    <name evidence="1" type="ORF">HNR73_001972</name>
</gene>
<accession>A0A841FKN4</accession>
<proteinExistence type="predicted"/>
<dbReference type="Proteomes" id="UP000548476">
    <property type="component" value="Unassembled WGS sequence"/>
</dbReference>
<sequence length="128" mass="14043">MKKPFAYAAIRLVPRVEREEFVNVGVVLYCQMFDFLGASTHLDPARVQALHPDVDVDAVRTALEAWTRVCGGDATGGPAARETRLGERFRWLTAPRSTIIQPGPVHTGMTADPAGELDRLMEALVRLG</sequence>